<dbReference type="AlphaFoldDB" id="A0ABD6QTR1"/>
<evidence type="ECO:0000313" key="1">
    <source>
        <dbReference type="EMBL" id="OMC52544.1"/>
    </source>
</evidence>
<organism evidence="1 2">
    <name type="scientific">Mycolicibacterium fortuitum</name>
    <name type="common">Mycobacterium fortuitum</name>
    <dbReference type="NCBI Taxonomy" id="1766"/>
    <lineage>
        <taxon>Bacteria</taxon>
        <taxon>Bacillati</taxon>
        <taxon>Actinomycetota</taxon>
        <taxon>Actinomycetes</taxon>
        <taxon>Mycobacteriales</taxon>
        <taxon>Mycobacteriaceae</taxon>
        <taxon>Mycolicibacterium</taxon>
    </lineage>
</organism>
<reference evidence="1 2" key="1">
    <citation type="submission" date="2016-07" db="EMBL/GenBank/DDBJ databases">
        <authorList>
            <person name="Sutton G."/>
            <person name="Brinkac L."/>
            <person name="Sanka R."/>
            <person name="Adams M."/>
            <person name="Lau E."/>
            <person name="Kumar A."/>
            <person name="Macaden R."/>
        </authorList>
    </citation>
    <scope>NUCLEOTIDE SEQUENCE [LARGE SCALE GENOMIC DNA]</scope>
    <source>
        <strain evidence="1 2">GA-0871</strain>
    </source>
</reference>
<name>A0ABD6QTR1_MYCFO</name>
<dbReference type="Proteomes" id="UP000187001">
    <property type="component" value="Unassembled WGS sequence"/>
</dbReference>
<proteinExistence type="predicted"/>
<dbReference type="RefSeq" id="WP_076202422.1">
    <property type="nucleotide sequence ID" value="NZ_MBER01000004.1"/>
</dbReference>
<accession>A0ABD6QTR1</accession>
<protein>
    <submittedName>
        <fullName evidence="1">Uncharacterized protein</fullName>
    </submittedName>
</protein>
<dbReference type="EMBL" id="MBER01000004">
    <property type="protein sequence ID" value="OMC52544.1"/>
    <property type="molecule type" value="Genomic_DNA"/>
</dbReference>
<comment type="caution">
    <text evidence="1">The sequence shown here is derived from an EMBL/GenBank/DDBJ whole genome shotgun (WGS) entry which is preliminary data.</text>
</comment>
<sequence length="131" mass="14372">MVNRAVVDLIARALPQGLFHPGDDQTPSRVVPLPGFRTTGMGDEQAEEMIGAAAKVFAEAITHLIEQDYELMPKADAAQLRQDAADAPDGTRVITLFDRADHKRETPLLVLTVGKTDDVTIDKRQLRKLAQ</sequence>
<evidence type="ECO:0000313" key="2">
    <source>
        <dbReference type="Proteomes" id="UP000187001"/>
    </source>
</evidence>
<gene>
    <name evidence="1" type="ORF">A5742_16435</name>
</gene>